<protein>
    <submittedName>
        <fullName evidence="5">Heat-labile enterotoxin, A chain</fullName>
    </submittedName>
</protein>
<accession>A0A0B2WNV7</accession>
<dbReference type="SUPFAM" id="SSF56399">
    <property type="entry name" value="ADP-ribosylation"/>
    <property type="match status" value="1"/>
</dbReference>
<dbReference type="GeneID" id="63741338"/>
<evidence type="ECO:0000256" key="4">
    <source>
        <dbReference type="ARBA" id="ARBA00023157"/>
    </source>
</evidence>
<dbReference type="HOGENOM" id="CLU_350922_0_0_1"/>
<sequence>MEKYNLLSHVRGNIKNTAYVSTTTDIHTAVRYALPDGPGRRGYVYKIEPSTTFVDVNRSLRIPRYWSNMEFAAMKGIPISQVVGWVELTEDVIELLQLGKTDQIKFTENTSWKALPEWLKGGTTRPELASFPKGDKAWKLHPWKELKNARESVEVLFKKIVASEHPSVVLAAKAETELMALAETLSEKHLSAVTRRNGLKRLARGRWKMELSQVRTSVLGRVKLSEAWKVPTKGLAVAGVAAWAYGVVDAFTSESSGWDKAAAVTAIIPLAGCAANLVAGADDPNSEGVLVAVDTGLCLLGDALLLGGASLPLGILVHVSRSLLQFFRAPPKLPSVQEILKMRDDPWQSFVDQHLTNFLASKAWRDKLEASVAVEALAIWSMAADYMGRLEAVGRTVSNASHDVQEAIHQIEERAQGEVVKRQRAVLLQLPQRVRADLTVLMERALSEYNEDFIKKLNSEEVVGRYPGYSKAVGWFIPDTWVYKDSRERMRDASSVLRQNPPQLPSLLTLAYFVGVAAGVDDPPPPRVDPNSNKPGFAKFIPAEPEDWKNAVNQTVMDPSMYYAEKTGNSSSQELIRHTMHVVDCLLGKSQEQELPTTVLGLSESSHVREFQLLIAMHMGSTFADWKEARGSKVGYMHEDYQKDIAGLVERLYDIPRDSASRSISQIQRTRLRPGAVSDYYRYHVS</sequence>
<dbReference type="InterPro" id="IPR001144">
    <property type="entry name" value="Enterotoxin_A"/>
</dbReference>
<gene>
    <name evidence="5" type="ORF">MAM_06883</name>
</gene>
<evidence type="ECO:0000256" key="3">
    <source>
        <dbReference type="ARBA" id="ARBA00023026"/>
    </source>
</evidence>
<dbReference type="Pfam" id="PF01375">
    <property type="entry name" value="Enterotoxin_a"/>
    <property type="match status" value="1"/>
</dbReference>
<keyword evidence="1" id="KW-0800">Toxin</keyword>
<dbReference type="OrthoDB" id="4917004at2759"/>
<organism evidence="5 6">
    <name type="scientific">Metarhizium album (strain ARSEF 1941)</name>
    <dbReference type="NCBI Taxonomy" id="1081103"/>
    <lineage>
        <taxon>Eukaryota</taxon>
        <taxon>Fungi</taxon>
        <taxon>Dikarya</taxon>
        <taxon>Ascomycota</taxon>
        <taxon>Pezizomycotina</taxon>
        <taxon>Sordariomycetes</taxon>
        <taxon>Hypocreomycetidae</taxon>
        <taxon>Hypocreales</taxon>
        <taxon>Clavicipitaceae</taxon>
        <taxon>Metarhizium</taxon>
    </lineage>
</organism>
<dbReference type="STRING" id="1081103.A0A0B2WNV7"/>
<reference evidence="5 6" key="1">
    <citation type="journal article" date="2014" name="Proc. Natl. Acad. Sci. U.S.A.">
        <title>Trajectory and genomic determinants of fungal-pathogen speciation and host adaptation.</title>
        <authorList>
            <person name="Hu X."/>
            <person name="Xiao G."/>
            <person name="Zheng P."/>
            <person name="Shang Y."/>
            <person name="Su Y."/>
            <person name="Zhang X."/>
            <person name="Liu X."/>
            <person name="Zhan S."/>
            <person name="St Leger R.J."/>
            <person name="Wang C."/>
        </authorList>
    </citation>
    <scope>NUCLEOTIDE SEQUENCE [LARGE SCALE GENOMIC DNA]</scope>
    <source>
        <strain evidence="5 6">ARSEF 1941</strain>
    </source>
</reference>
<dbReference type="EMBL" id="AZHE01000025">
    <property type="protein sequence ID" value="KHN95172.1"/>
    <property type="molecule type" value="Genomic_DNA"/>
</dbReference>
<dbReference type="GO" id="GO:0090729">
    <property type="term" value="F:toxin activity"/>
    <property type="evidence" value="ECO:0007669"/>
    <property type="project" value="UniProtKB-KW"/>
</dbReference>
<proteinExistence type="predicted"/>
<dbReference type="Gene3D" id="1.10.490.40">
    <property type="entry name" value="Diphtheria toxin, translocation domain"/>
    <property type="match status" value="1"/>
</dbReference>
<evidence type="ECO:0000313" key="5">
    <source>
        <dbReference type="EMBL" id="KHN95172.1"/>
    </source>
</evidence>
<evidence type="ECO:0000313" key="6">
    <source>
        <dbReference type="Proteomes" id="UP000030816"/>
    </source>
</evidence>
<comment type="caution">
    <text evidence="5">The sequence shown here is derived from an EMBL/GenBank/DDBJ whole genome shotgun (WGS) entry which is preliminary data.</text>
</comment>
<keyword evidence="3" id="KW-0843">Virulence</keyword>
<dbReference type="Gene3D" id="3.90.210.10">
    <property type="entry name" value="Heat-Labile Enterotoxin, subunit A"/>
    <property type="match status" value="1"/>
</dbReference>
<keyword evidence="6" id="KW-1185">Reference proteome</keyword>
<evidence type="ECO:0000256" key="1">
    <source>
        <dbReference type="ARBA" id="ARBA00022656"/>
    </source>
</evidence>
<dbReference type="Proteomes" id="UP000030816">
    <property type="component" value="Unassembled WGS sequence"/>
</dbReference>
<dbReference type="RefSeq" id="XP_040676238.1">
    <property type="nucleotide sequence ID" value="XM_040825681.1"/>
</dbReference>
<dbReference type="AlphaFoldDB" id="A0A0B2WNV7"/>
<keyword evidence="4" id="KW-1015">Disulfide bond</keyword>
<keyword evidence="2" id="KW-0732">Signal</keyword>
<name>A0A0B2WNV7_METAS</name>
<evidence type="ECO:0000256" key="2">
    <source>
        <dbReference type="ARBA" id="ARBA00022729"/>
    </source>
</evidence>